<dbReference type="InterPro" id="IPR019236">
    <property type="entry name" value="APP1_cat"/>
</dbReference>
<dbReference type="InterPro" id="IPR052935">
    <property type="entry name" value="Mg2+_PAP"/>
</dbReference>
<feature type="domain" description="Phosphatidate phosphatase APP1 catalytic" evidence="1">
    <location>
        <begin position="144"/>
        <end position="294"/>
    </location>
</feature>
<evidence type="ECO:0000259" key="1">
    <source>
        <dbReference type="Pfam" id="PF09949"/>
    </source>
</evidence>
<dbReference type="EMBL" id="OMKW01000001">
    <property type="protein sequence ID" value="SPF28317.1"/>
    <property type="molecule type" value="Genomic_DNA"/>
</dbReference>
<dbReference type="Proteomes" id="UP000244932">
    <property type="component" value="Unassembled WGS sequence"/>
</dbReference>
<sequence>MPLIRILHRLAVQAERAVDRFRPKDQRPPLVEPYRGHATPDGLVLRGRVLAGLRRDTPHKARNKWANFKAMVGLFFTDEIADIEVLHVASGATALSDEEGYITLQLPRPSNAQPGWRMEPIQIAGDDSTTVQVPVLIPDPAAEFGVISDIDDTVLRTGAWNTARNLWTSLTGNALTREVFADGVALMEKLHEGKNPVFYVSSSPWNLHDFLDNILFRKAGLVAGPVFLRDLGISETQFIKGTHGDHKGAAIDTILAANPELSFVLIGDTGQHDAEVYAAAHARHPGRIRRIILRGTVETRDIKAEAGLLKLEKSGLQVDVVPDYNSLVQ</sequence>
<protein>
    <recommendedName>
        <fullName evidence="1">Phosphatidate phosphatase APP1 catalytic domain-containing protein</fullName>
    </recommendedName>
</protein>
<keyword evidence="3" id="KW-1185">Reference proteome</keyword>
<gene>
    <name evidence="2" type="ORF">POI8812_00615</name>
</gene>
<evidence type="ECO:0000313" key="3">
    <source>
        <dbReference type="Proteomes" id="UP000244932"/>
    </source>
</evidence>
<proteinExistence type="predicted"/>
<dbReference type="GO" id="GO:0008195">
    <property type="term" value="F:phosphatidate phosphatase activity"/>
    <property type="evidence" value="ECO:0007669"/>
    <property type="project" value="InterPro"/>
</dbReference>
<dbReference type="OrthoDB" id="9789875at2"/>
<dbReference type="AlphaFoldDB" id="A0A2R8A7U8"/>
<dbReference type="RefSeq" id="WP_108781035.1">
    <property type="nucleotide sequence ID" value="NZ_OMKW01000001.1"/>
</dbReference>
<dbReference type="Pfam" id="PF09949">
    <property type="entry name" value="APP1_cat"/>
    <property type="match status" value="1"/>
</dbReference>
<dbReference type="PANTHER" id="PTHR28208:SF3">
    <property type="entry name" value="PHOSPHATIDATE PHOSPHATASE APP1"/>
    <property type="match status" value="1"/>
</dbReference>
<name>A0A2R8A7U8_9RHOB</name>
<accession>A0A2R8A7U8</accession>
<reference evidence="2 3" key="1">
    <citation type="submission" date="2018-03" db="EMBL/GenBank/DDBJ databases">
        <authorList>
            <person name="Keele B.F."/>
        </authorList>
    </citation>
    <scope>NUCLEOTIDE SEQUENCE [LARGE SCALE GENOMIC DNA]</scope>
    <source>
        <strain evidence="2 3">CeCT 8812</strain>
    </source>
</reference>
<evidence type="ECO:0000313" key="2">
    <source>
        <dbReference type="EMBL" id="SPF28317.1"/>
    </source>
</evidence>
<dbReference type="PANTHER" id="PTHR28208">
    <property type="entry name" value="PHOSPHATIDATE PHOSPHATASE APP1"/>
    <property type="match status" value="1"/>
</dbReference>
<organism evidence="2 3">
    <name type="scientific">Pontivivens insulae</name>
    <dbReference type="NCBI Taxonomy" id="1639689"/>
    <lineage>
        <taxon>Bacteria</taxon>
        <taxon>Pseudomonadati</taxon>
        <taxon>Pseudomonadota</taxon>
        <taxon>Alphaproteobacteria</taxon>
        <taxon>Rhodobacterales</taxon>
        <taxon>Paracoccaceae</taxon>
        <taxon>Pontivivens</taxon>
    </lineage>
</organism>